<reference evidence="1" key="1">
    <citation type="submission" date="2020-11" db="EMBL/GenBank/DDBJ databases">
        <authorList>
            <consortium name="DOE Joint Genome Institute"/>
            <person name="Ahrendt S."/>
            <person name="Riley R."/>
            <person name="Andreopoulos W."/>
            <person name="Labutti K."/>
            <person name="Pangilinan J."/>
            <person name="Ruiz-Duenas F.J."/>
            <person name="Barrasa J.M."/>
            <person name="Sanchez-Garcia M."/>
            <person name="Camarero S."/>
            <person name="Miyauchi S."/>
            <person name="Serrano A."/>
            <person name="Linde D."/>
            <person name="Babiker R."/>
            <person name="Drula E."/>
            <person name="Ayuso-Fernandez I."/>
            <person name="Pacheco R."/>
            <person name="Padilla G."/>
            <person name="Ferreira P."/>
            <person name="Barriuso J."/>
            <person name="Kellner H."/>
            <person name="Castanera R."/>
            <person name="Alfaro M."/>
            <person name="Ramirez L."/>
            <person name="Pisabarro A.G."/>
            <person name="Kuo A."/>
            <person name="Tritt A."/>
            <person name="Lipzen A."/>
            <person name="He G."/>
            <person name="Yan M."/>
            <person name="Ng V."/>
            <person name="Cullen D."/>
            <person name="Martin F."/>
            <person name="Rosso M.-N."/>
            <person name="Henrissat B."/>
            <person name="Hibbett D."/>
            <person name="Martinez A.T."/>
            <person name="Grigoriev I.V."/>
        </authorList>
    </citation>
    <scope>NUCLEOTIDE SEQUENCE</scope>
    <source>
        <strain evidence="1">CIRM-BRFM 674</strain>
    </source>
</reference>
<evidence type="ECO:0000313" key="2">
    <source>
        <dbReference type="Proteomes" id="UP000807469"/>
    </source>
</evidence>
<dbReference type="OrthoDB" id="2269034at2759"/>
<evidence type="ECO:0000313" key="1">
    <source>
        <dbReference type="EMBL" id="KAF9479250.1"/>
    </source>
</evidence>
<evidence type="ECO:0008006" key="3">
    <source>
        <dbReference type="Google" id="ProtNLM"/>
    </source>
</evidence>
<accession>A0A9P5Z2T6</accession>
<dbReference type="Proteomes" id="UP000807469">
    <property type="component" value="Unassembled WGS sequence"/>
</dbReference>
<name>A0A9P5Z2T6_9AGAR</name>
<proteinExistence type="predicted"/>
<sequence length="619" mass="70296">MSALFTLKGMSHTLISKVPDDVLREIFILCLPQFPLSNAQPDTQTAPMLLCQVCSSWRAVALAFPTLWARLTCTILEEIWISPTQPRWKVRRDHFEFVRWWRRNQGSMAPFLTFDSERVEPTMASSNVISLSVAIPFFLEDVTSAQYLDLDLSLWKQVIQAMKDGTQIVFPNLHTLVNFNWGAKERLGNEGALHDFNATPSPWSLLTHIAFQMVEIPLKSWYFFIRAFPDLQWGRFAIYIVDGTNHVKPDIFTHARLSALFISYKDTSNTGQEQPINVLLAGLYLPALRLLSLHSISESRRDSRVTSEISAVLKSTPNLTTLCLPSRFLGYGSYTYDANIKVAASIWEHASHIVHLELVFPGGLKKSDAKPMLDHFMKDIFALDNRWLDLGNPKCPIRRITIHDSESSLGVGAVKKFMGWCSRERLKKIPNVDFQLSRDPSSNEKADEKWKEWGGAALQLRNQLRNEILEKDLNKEASSSHHNDRSSAVQTFGNSRRFAADVRNRTQQSALQQRGYTSAFFNLGFLQLSWRSFSLSMSLTGPINGVPYDILREIIIKCLPQYALDNPRQPNLQVASMLLCHAEFRILGISSESEPRIDFEITSTSPQVEGGDAWKEWGA</sequence>
<keyword evidence="2" id="KW-1185">Reference proteome</keyword>
<comment type="caution">
    <text evidence="1">The sequence shown here is derived from an EMBL/GenBank/DDBJ whole genome shotgun (WGS) entry which is preliminary data.</text>
</comment>
<gene>
    <name evidence="1" type="ORF">BDN70DRAFT_993612</name>
</gene>
<organism evidence="1 2">
    <name type="scientific">Pholiota conissans</name>
    <dbReference type="NCBI Taxonomy" id="109636"/>
    <lineage>
        <taxon>Eukaryota</taxon>
        <taxon>Fungi</taxon>
        <taxon>Dikarya</taxon>
        <taxon>Basidiomycota</taxon>
        <taxon>Agaricomycotina</taxon>
        <taxon>Agaricomycetes</taxon>
        <taxon>Agaricomycetidae</taxon>
        <taxon>Agaricales</taxon>
        <taxon>Agaricineae</taxon>
        <taxon>Strophariaceae</taxon>
        <taxon>Pholiota</taxon>
    </lineage>
</organism>
<protein>
    <recommendedName>
        <fullName evidence="3">F-box domain-containing protein</fullName>
    </recommendedName>
</protein>
<dbReference type="EMBL" id="MU155217">
    <property type="protein sequence ID" value="KAF9479250.1"/>
    <property type="molecule type" value="Genomic_DNA"/>
</dbReference>
<dbReference type="AlphaFoldDB" id="A0A9P5Z2T6"/>